<evidence type="ECO:0000313" key="2">
    <source>
        <dbReference type="Proteomes" id="UP001163603"/>
    </source>
</evidence>
<evidence type="ECO:0000313" key="1">
    <source>
        <dbReference type="EMBL" id="KAJ0048016.1"/>
    </source>
</evidence>
<proteinExistence type="predicted"/>
<organism evidence="1 2">
    <name type="scientific">Pistacia integerrima</name>
    <dbReference type="NCBI Taxonomy" id="434235"/>
    <lineage>
        <taxon>Eukaryota</taxon>
        <taxon>Viridiplantae</taxon>
        <taxon>Streptophyta</taxon>
        <taxon>Embryophyta</taxon>
        <taxon>Tracheophyta</taxon>
        <taxon>Spermatophyta</taxon>
        <taxon>Magnoliopsida</taxon>
        <taxon>eudicotyledons</taxon>
        <taxon>Gunneridae</taxon>
        <taxon>Pentapetalae</taxon>
        <taxon>rosids</taxon>
        <taxon>malvids</taxon>
        <taxon>Sapindales</taxon>
        <taxon>Anacardiaceae</taxon>
        <taxon>Pistacia</taxon>
    </lineage>
</organism>
<dbReference type="Proteomes" id="UP001163603">
    <property type="component" value="Chromosome 2"/>
</dbReference>
<dbReference type="EMBL" id="CM047737">
    <property type="protein sequence ID" value="KAJ0048016.1"/>
    <property type="molecule type" value="Genomic_DNA"/>
</dbReference>
<gene>
    <name evidence="1" type="ORF">Pint_16853</name>
</gene>
<keyword evidence="2" id="KW-1185">Reference proteome</keyword>
<sequence length="493" mass="54809">MLQQYPSAQQGTPYQVQGQTASGMNHIESGMENTPMDMLMGTYMPSGNPFYPNFQPSGVYALHYNAGGYALNSAFLPEFVAGYPPHGPVPMPFDATSGPSINIQTTGISTAENIPRMSDLRHQKFYGHHVMMLQPSFVNPLQTQYFQHPFGDAYGASVQYVRLPSSNGTGAQVDSSILKEPPSAAYLGDQKLLSPPNGSLGMGVMAQFPVSPISSPLLPSLPVGGTSHLGQRGVNIFDDPKRHSFLEELKSSNVQKLELSDIQKLEHCSIEDKVSVFKEVLPHASKLMTDIFGNYFIQKFFEHGSPEQRKELAEKLVGQMLPLSLQIVLEHCSDEQQGQCIVDETLESAYVLAQEQYGNYVTRHVLERGKSNERSQIISKVAGKIVQLSQHKYASNVVEKCLEYGDAAERELLIEEIIGQSEENDNLLFLNFHVSDNDEGPIFYVVKKILEKCNDIQRAALINRIKVHCQALKKYTYGKHIVARFEQLYGEGT</sequence>
<reference evidence="2" key="1">
    <citation type="journal article" date="2023" name="G3 (Bethesda)">
        <title>Genome assembly and association tests identify interacting loci associated with vigor, precocity, and sex in interspecific pistachio rootstocks.</title>
        <authorList>
            <person name="Palmer W."/>
            <person name="Jacygrad E."/>
            <person name="Sagayaradj S."/>
            <person name="Cavanaugh K."/>
            <person name="Han R."/>
            <person name="Bertier L."/>
            <person name="Beede B."/>
            <person name="Kafkas S."/>
            <person name="Golino D."/>
            <person name="Preece J."/>
            <person name="Michelmore R."/>
        </authorList>
    </citation>
    <scope>NUCLEOTIDE SEQUENCE [LARGE SCALE GENOMIC DNA]</scope>
</reference>
<comment type="caution">
    <text evidence="1">The sequence shown here is derived from an EMBL/GenBank/DDBJ whole genome shotgun (WGS) entry which is preliminary data.</text>
</comment>
<name>A0ACC0Z8Z0_9ROSI</name>
<protein>
    <submittedName>
        <fullName evidence="1">Uncharacterized protein</fullName>
    </submittedName>
</protein>
<accession>A0ACC0Z8Z0</accession>